<evidence type="ECO:0000313" key="2">
    <source>
        <dbReference type="EMBL" id="MFE8696583.1"/>
    </source>
</evidence>
<organism evidence="2 3">
    <name type="scientific">Cytobacillus mangrovibacter</name>
    <dbReference type="NCBI Taxonomy" id="3299024"/>
    <lineage>
        <taxon>Bacteria</taxon>
        <taxon>Bacillati</taxon>
        <taxon>Bacillota</taxon>
        <taxon>Bacilli</taxon>
        <taxon>Bacillales</taxon>
        <taxon>Bacillaceae</taxon>
        <taxon>Cytobacillus</taxon>
    </lineage>
</organism>
<dbReference type="EMBL" id="JBIACJ010000004">
    <property type="protein sequence ID" value="MFE8696583.1"/>
    <property type="molecule type" value="Genomic_DNA"/>
</dbReference>
<reference evidence="2 3" key="1">
    <citation type="submission" date="2024-08" db="EMBL/GenBank/DDBJ databases">
        <title>Two novel Cytobacillus novel species.</title>
        <authorList>
            <person name="Liu G."/>
        </authorList>
    </citation>
    <scope>NUCLEOTIDE SEQUENCE [LARGE SCALE GENOMIC DNA]</scope>
    <source>
        <strain evidence="2 3">FJAT-53684</strain>
    </source>
</reference>
<dbReference type="Proteomes" id="UP001601058">
    <property type="component" value="Unassembled WGS sequence"/>
</dbReference>
<dbReference type="Pfam" id="PF14528">
    <property type="entry name" value="LAGLIDADG_3"/>
    <property type="match status" value="1"/>
</dbReference>
<proteinExistence type="predicted"/>
<name>A0ABW6JXF3_9BACI</name>
<keyword evidence="2" id="KW-0378">Hydrolase</keyword>
<keyword evidence="3" id="KW-1185">Reference proteome</keyword>
<keyword evidence="2" id="KW-0540">Nuclease</keyword>
<sequence>MRDWEASYIAGIIDGEGSITLTRLHINEHRRPCITIASTDIELLIYIQSLTSGGISRKKNYNPDRHKDSYTLNVRKKEDVLRTLNDVWPYLRVNKKRNRALWILENYERVTPRNGKYSPELLSKKLLFEEHFFQI</sequence>
<feature type="domain" description="Homing endonuclease LAGLIDADG" evidence="1">
    <location>
        <begin position="3"/>
        <end position="84"/>
    </location>
</feature>
<evidence type="ECO:0000259" key="1">
    <source>
        <dbReference type="Pfam" id="PF14528"/>
    </source>
</evidence>
<accession>A0ABW6JXF3</accession>
<dbReference type="InterPro" id="IPR027434">
    <property type="entry name" value="Homing_endonucl"/>
</dbReference>
<dbReference type="RefSeq" id="WP_389218820.1">
    <property type="nucleotide sequence ID" value="NZ_JBIACJ010000004.1"/>
</dbReference>
<dbReference type="SUPFAM" id="SSF55608">
    <property type="entry name" value="Homing endonucleases"/>
    <property type="match status" value="1"/>
</dbReference>
<evidence type="ECO:0000313" key="3">
    <source>
        <dbReference type="Proteomes" id="UP001601058"/>
    </source>
</evidence>
<dbReference type="GO" id="GO:0004519">
    <property type="term" value="F:endonuclease activity"/>
    <property type="evidence" value="ECO:0007669"/>
    <property type="project" value="UniProtKB-KW"/>
</dbReference>
<keyword evidence="2" id="KW-0255">Endonuclease</keyword>
<dbReference type="Gene3D" id="3.10.28.10">
    <property type="entry name" value="Homing endonucleases"/>
    <property type="match status" value="1"/>
</dbReference>
<comment type="caution">
    <text evidence="2">The sequence shown here is derived from an EMBL/GenBank/DDBJ whole genome shotgun (WGS) entry which is preliminary data.</text>
</comment>
<dbReference type="InterPro" id="IPR004860">
    <property type="entry name" value="LAGLIDADG_dom"/>
</dbReference>
<gene>
    <name evidence="2" type="ORF">ACFYKT_09570</name>
</gene>
<protein>
    <submittedName>
        <fullName evidence="2">LAGLIDADG family homing endonuclease</fullName>
    </submittedName>
</protein>